<dbReference type="InterPro" id="IPR036396">
    <property type="entry name" value="Cyt_P450_sf"/>
</dbReference>
<gene>
    <name evidence="10" type="ORF">PT974_07553</name>
</gene>
<keyword evidence="3 8" id="KW-0349">Heme</keyword>
<dbReference type="EMBL" id="JAVFKD010000012">
    <property type="protein sequence ID" value="KAK5994113.1"/>
    <property type="molecule type" value="Genomic_DNA"/>
</dbReference>
<dbReference type="Proteomes" id="UP001338125">
    <property type="component" value="Unassembled WGS sequence"/>
</dbReference>
<accession>A0ABR0SPU0</accession>
<dbReference type="GO" id="GO:0004497">
    <property type="term" value="F:monooxygenase activity"/>
    <property type="evidence" value="ECO:0007669"/>
    <property type="project" value="UniProtKB-KW"/>
</dbReference>
<protein>
    <submittedName>
        <fullName evidence="10">Cytochrome P450 monooxygenase CLM2</fullName>
    </submittedName>
</protein>
<dbReference type="PANTHER" id="PTHR46300">
    <property type="entry name" value="P450, PUTATIVE (EUROFUNG)-RELATED-RELATED"/>
    <property type="match status" value="1"/>
</dbReference>
<keyword evidence="11" id="KW-1185">Reference proteome</keyword>
<organism evidence="10 11">
    <name type="scientific">Cladobotryum mycophilum</name>
    <dbReference type="NCBI Taxonomy" id="491253"/>
    <lineage>
        <taxon>Eukaryota</taxon>
        <taxon>Fungi</taxon>
        <taxon>Dikarya</taxon>
        <taxon>Ascomycota</taxon>
        <taxon>Pezizomycotina</taxon>
        <taxon>Sordariomycetes</taxon>
        <taxon>Hypocreomycetidae</taxon>
        <taxon>Hypocreales</taxon>
        <taxon>Hypocreaceae</taxon>
        <taxon>Cladobotryum</taxon>
    </lineage>
</organism>
<sequence length="530" mass="60028">MASTLLIQGIIALIGFIVYRQVFRKSNKKLPPGPKGLPLVGNVLDLPPSDTPDHEFWMKLNDKYGPISSITVLGQTMVFLHDREAVYELLEKRSLKTSNRPVIEFANYSGFGKLISLLQLDTPFKQQRKFMHQALGTKSLSAKFADIQQLEARRLLLRALEEPDNMVEHINKEAAGIILKMVYDYTIEPRKPDPLVDLIDHMMANAILSSVPFYYLIEFIPSLKHLPDWFPGTGFKKIAKTFRKEIRDALTIPFEFSRKLMTTQNRMKSYVATMLQGNSDAGEELSAEDLSNIRYSALALYGGGADTTVTTLVVFILAMIKFPGAQRRAQEEIDRVTGGTRLPTLEDKDNMPFVEAVVWEALRWWPILPTGVPHALSEDMTYNGYDLPKGTYIFPGIWYMTHDPKVYSDPDSFDPARFLAPRNELDPRGETFGYGRRVCPGRYFADTSLFLAIAHLLTVFNFEKKKDEQGNVMEPNPGFQKGAVSKPTPFPYKVVPRSEKHVEMIRSIEEDHPWEESDGQVISEALAAAQ</sequence>
<keyword evidence="9" id="KW-0472">Membrane</keyword>
<evidence type="ECO:0000256" key="5">
    <source>
        <dbReference type="ARBA" id="ARBA00023002"/>
    </source>
</evidence>
<evidence type="ECO:0000256" key="8">
    <source>
        <dbReference type="RuleBase" id="RU000461"/>
    </source>
</evidence>
<keyword evidence="6 8" id="KW-0408">Iron</keyword>
<evidence type="ECO:0000313" key="10">
    <source>
        <dbReference type="EMBL" id="KAK5994113.1"/>
    </source>
</evidence>
<dbReference type="CDD" id="cd11065">
    <property type="entry name" value="CYP64-like"/>
    <property type="match status" value="1"/>
</dbReference>
<proteinExistence type="inferred from homology"/>
<evidence type="ECO:0000313" key="11">
    <source>
        <dbReference type="Proteomes" id="UP001338125"/>
    </source>
</evidence>
<dbReference type="PRINTS" id="PR00385">
    <property type="entry name" value="P450"/>
</dbReference>
<keyword evidence="9" id="KW-0812">Transmembrane</keyword>
<dbReference type="Pfam" id="PF00067">
    <property type="entry name" value="p450"/>
    <property type="match status" value="1"/>
</dbReference>
<comment type="caution">
    <text evidence="10">The sequence shown here is derived from an EMBL/GenBank/DDBJ whole genome shotgun (WGS) entry which is preliminary data.</text>
</comment>
<keyword evidence="7 8" id="KW-0503">Monooxygenase</keyword>
<evidence type="ECO:0000256" key="2">
    <source>
        <dbReference type="ARBA" id="ARBA00010617"/>
    </source>
</evidence>
<reference evidence="10 11" key="1">
    <citation type="submission" date="2024-01" db="EMBL/GenBank/DDBJ databases">
        <title>Complete genome of Cladobotryum mycophilum ATHUM6906.</title>
        <authorList>
            <person name="Christinaki A.C."/>
            <person name="Myridakis A.I."/>
            <person name="Kouvelis V.N."/>
        </authorList>
    </citation>
    <scope>NUCLEOTIDE SEQUENCE [LARGE SCALE GENOMIC DNA]</scope>
    <source>
        <strain evidence="10 11">ATHUM6906</strain>
    </source>
</reference>
<evidence type="ECO:0000256" key="7">
    <source>
        <dbReference type="ARBA" id="ARBA00023033"/>
    </source>
</evidence>
<dbReference type="InterPro" id="IPR017972">
    <property type="entry name" value="Cyt_P450_CS"/>
</dbReference>
<feature type="transmembrane region" description="Helical" evidence="9">
    <location>
        <begin position="298"/>
        <end position="320"/>
    </location>
</feature>
<dbReference type="SUPFAM" id="SSF48264">
    <property type="entry name" value="Cytochrome P450"/>
    <property type="match status" value="1"/>
</dbReference>
<dbReference type="PRINTS" id="PR00463">
    <property type="entry name" value="EP450I"/>
</dbReference>
<evidence type="ECO:0000256" key="4">
    <source>
        <dbReference type="ARBA" id="ARBA00022723"/>
    </source>
</evidence>
<dbReference type="InterPro" id="IPR050364">
    <property type="entry name" value="Cytochrome_P450_fung"/>
</dbReference>
<evidence type="ECO:0000256" key="6">
    <source>
        <dbReference type="ARBA" id="ARBA00023004"/>
    </source>
</evidence>
<evidence type="ECO:0000256" key="1">
    <source>
        <dbReference type="ARBA" id="ARBA00001971"/>
    </source>
</evidence>
<comment type="cofactor">
    <cofactor evidence="1">
        <name>heme</name>
        <dbReference type="ChEBI" id="CHEBI:30413"/>
    </cofactor>
</comment>
<evidence type="ECO:0000256" key="3">
    <source>
        <dbReference type="ARBA" id="ARBA00022617"/>
    </source>
</evidence>
<keyword evidence="9" id="KW-1133">Transmembrane helix</keyword>
<keyword evidence="5 8" id="KW-0560">Oxidoreductase</keyword>
<keyword evidence="4 8" id="KW-0479">Metal-binding</keyword>
<dbReference type="InterPro" id="IPR002401">
    <property type="entry name" value="Cyt_P450_E_grp-I"/>
</dbReference>
<comment type="similarity">
    <text evidence="2 8">Belongs to the cytochrome P450 family.</text>
</comment>
<dbReference type="InterPro" id="IPR001128">
    <property type="entry name" value="Cyt_P450"/>
</dbReference>
<dbReference type="PANTHER" id="PTHR46300:SF7">
    <property type="entry name" value="P450, PUTATIVE (EUROFUNG)-RELATED"/>
    <property type="match status" value="1"/>
</dbReference>
<dbReference type="Gene3D" id="1.10.630.10">
    <property type="entry name" value="Cytochrome P450"/>
    <property type="match status" value="1"/>
</dbReference>
<dbReference type="PROSITE" id="PS00086">
    <property type="entry name" value="CYTOCHROME_P450"/>
    <property type="match status" value="1"/>
</dbReference>
<name>A0ABR0SPU0_9HYPO</name>
<feature type="transmembrane region" description="Helical" evidence="9">
    <location>
        <begin position="6"/>
        <end position="23"/>
    </location>
</feature>
<evidence type="ECO:0000256" key="9">
    <source>
        <dbReference type="SAM" id="Phobius"/>
    </source>
</evidence>